<dbReference type="Pfam" id="PF03009">
    <property type="entry name" value="GDPD"/>
    <property type="match status" value="1"/>
</dbReference>
<accession>A0A2M9ZPM9</accession>
<dbReference type="Gene3D" id="3.20.20.190">
    <property type="entry name" value="Phosphatidylinositol (PI) phosphodiesterase"/>
    <property type="match status" value="1"/>
</dbReference>
<dbReference type="EMBL" id="NPDY01000002">
    <property type="protein sequence ID" value="PJZ70898.1"/>
    <property type="molecule type" value="Genomic_DNA"/>
</dbReference>
<dbReference type="InterPro" id="IPR017946">
    <property type="entry name" value="PLC-like_Pdiesterase_TIM-brl"/>
</dbReference>
<name>A0A2M9ZPM9_9LEPT</name>
<dbReference type="InterPro" id="IPR030395">
    <property type="entry name" value="GP_PDE_dom"/>
</dbReference>
<organism evidence="3 5">
    <name type="scientific">Leptospira perolatii</name>
    <dbReference type="NCBI Taxonomy" id="2023191"/>
    <lineage>
        <taxon>Bacteria</taxon>
        <taxon>Pseudomonadati</taxon>
        <taxon>Spirochaetota</taxon>
        <taxon>Spirochaetia</taxon>
        <taxon>Leptospirales</taxon>
        <taxon>Leptospiraceae</taxon>
        <taxon>Leptospira</taxon>
    </lineage>
</organism>
<dbReference type="AlphaFoldDB" id="A0A2M9ZPM9"/>
<comment type="caution">
    <text evidence="3">The sequence shown here is derived from an EMBL/GenBank/DDBJ whole genome shotgun (WGS) entry which is preliminary data.</text>
</comment>
<evidence type="ECO:0000259" key="1">
    <source>
        <dbReference type="PROSITE" id="PS51704"/>
    </source>
</evidence>
<sequence length="308" mass="35029">MKSLSIRSYLGPKVLAFVIFAFSFSSHSSCIYHSPRTGEVQEQFPETVLIIGHRGTKALAPENTMSAFRLATKYGHGFELDTMQCKSGELVVIHDYNLERVTGVKKDVKETSLQEIKDLDAGSRFSPKFKGEKIPTLEEVLDEFGGKAVIDIEIKSKESGEAAQKLADEVVSLLQKKKFPKRTFVSSFNPKILERIKEKKPELIRAQIYGTFKDSDIEYYKKVVLRNLLLNKRAVPDILAPEKVLVDEKYIREYHALGYKILPWTVNDPEEMKKLLKAKVDGLITDRPDLFAKIVEEETQSNRKGTEK</sequence>
<feature type="domain" description="GP-PDE" evidence="1">
    <location>
        <begin position="48"/>
        <end position="295"/>
    </location>
</feature>
<evidence type="ECO:0000313" key="2">
    <source>
        <dbReference type="EMBL" id="PJZ70898.1"/>
    </source>
</evidence>
<proteinExistence type="predicted"/>
<reference evidence="4 5" key="1">
    <citation type="submission" date="2017-07" db="EMBL/GenBank/DDBJ databases">
        <title>Leptospira spp. isolated from tropical soils.</title>
        <authorList>
            <person name="Thibeaux R."/>
            <person name="Iraola G."/>
            <person name="Ferres I."/>
            <person name="Bierque E."/>
            <person name="Girault D."/>
            <person name="Soupe-Gilbert M.-E."/>
            <person name="Picardeau M."/>
            <person name="Goarant C."/>
        </authorList>
    </citation>
    <scope>NUCLEOTIDE SEQUENCE [LARGE SCALE GENOMIC DNA]</scope>
    <source>
        <strain evidence="3 5">FH1-B-B1</strain>
        <strain evidence="2 4">FH1-B-C1</strain>
    </source>
</reference>
<dbReference type="GO" id="GO:0006629">
    <property type="term" value="P:lipid metabolic process"/>
    <property type="evidence" value="ECO:0007669"/>
    <property type="project" value="InterPro"/>
</dbReference>
<dbReference type="Proteomes" id="UP000231990">
    <property type="component" value="Unassembled WGS sequence"/>
</dbReference>
<dbReference type="PANTHER" id="PTHR46211">
    <property type="entry name" value="GLYCEROPHOSPHORYL DIESTER PHOSPHODIESTERASE"/>
    <property type="match status" value="1"/>
</dbReference>
<dbReference type="EMBL" id="NPDZ01000003">
    <property type="protein sequence ID" value="PJZ74028.1"/>
    <property type="molecule type" value="Genomic_DNA"/>
</dbReference>
<dbReference type="PANTHER" id="PTHR46211:SF14">
    <property type="entry name" value="GLYCEROPHOSPHODIESTER PHOSPHODIESTERASE"/>
    <property type="match status" value="1"/>
</dbReference>
<dbReference type="GO" id="GO:0008081">
    <property type="term" value="F:phosphoric diester hydrolase activity"/>
    <property type="evidence" value="ECO:0007669"/>
    <property type="project" value="InterPro"/>
</dbReference>
<dbReference type="RefSeq" id="WP_100712964.1">
    <property type="nucleotide sequence ID" value="NZ_NPDY01000002.1"/>
</dbReference>
<keyword evidence="4" id="KW-1185">Reference proteome</keyword>
<gene>
    <name evidence="2" type="ORF">CH360_05165</name>
    <name evidence="3" type="ORF">CH373_06435</name>
</gene>
<evidence type="ECO:0000313" key="3">
    <source>
        <dbReference type="EMBL" id="PJZ74028.1"/>
    </source>
</evidence>
<dbReference type="SUPFAM" id="SSF51695">
    <property type="entry name" value="PLC-like phosphodiesterases"/>
    <property type="match status" value="1"/>
</dbReference>
<protein>
    <submittedName>
        <fullName evidence="3">Glycerophosphodiester phosphodiesterase</fullName>
    </submittedName>
</protein>
<dbReference type="Proteomes" id="UP000231962">
    <property type="component" value="Unassembled WGS sequence"/>
</dbReference>
<evidence type="ECO:0000313" key="4">
    <source>
        <dbReference type="Proteomes" id="UP000231962"/>
    </source>
</evidence>
<dbReference type="OrthoDB" id="384721at2"/>
<evidence type="ECO:0000313" key="5">
    <source>
        <dbReference type="Proteomes" id="UP000231990"/>
    </source>
</evidence>
<dbReference type="PROSITE" id="PS51704">
    <property type="entry name" value="GP_PDE"/>
    <property type="match status" value="1"/>
</dbReference>